<dbReference type="EMBL" id="CP025096">
    <property type="protein sequence ID" value="AUD00783.1"/>
    <property type="molecule type" value="Genomic_DNA"/>
</dbReference>
<reference evidence="1 2" key="1">
    <citation type="submission" date="2017-11" db="EMBL/GenBank/DDBJ databases">
        <title>Taxonomic description and genome sequences of Spirosoma HA7 sp. nov., isolated from pollen microhabitat of Corylus avellana.</title>
        <authorList>
            <person name="Ambika Manirajan B."/>
            <person name="Suarez C."/>
            <person name="Ratering S."/>
            <person name="Geissler-Plaum R."/>
            <person name="Cardinale M."/>
            <person name="Sylvia S."/>
        </authorList>
    </citation>
    <scope>NUCLEOTIDE SEQUENCE [LARGE SCALE GENOMIC DNA]</scope>
    <source>
        <strain evidence="1 2">HA7</strain>
    </source>
</reference>
<dbReference type="AlphaFoldDB" id="A0A2K8YT27"/>
<dbReference type="InterPro" id="IPR023393">
    <property type="entry name" value="START-like_dom_sf"/>
</dbReference>
<dbReference type="KEGG" id="spir:CWM47_02500"/>
<organism evidence="1 2">
    <name type="scientific">Spirosoma pollinicola</name>
    <dbReference type="NCBI Taxonomy" id="2057025"/>
    <lineage>
        <taxon>Bacteria</taxon>
        <taxon>Pseudomonadati</taxon>
        <taxon>Bacteroidota</taxon>
        <taxon>Cytophagia</taxon>
        <taxon>Cytophagales</taxon>
        <taxon>Cytophagaceae</taxon>
        <taxon>Spirosoma</taxon>
    </lineage>
</organism>
<dbReference type="SUPFAM" id="SSF55961">
    <property type="entry name" value="Bet v1-like"/>
    <property type="match status" value="1"/>
</dbReference>
<protein>
    <submittedName>
        <fullName evidence="1">Uncharacterized protein</fullName>
    </submittedName>
</protein>
<accession>A0A2K8YT27</accession>
<dbReference type="Proteomes" id="UP000232883">
    <property type="component" value="Chromosome"/>
</dbReference>
<keyword evidence="2" id="KW-1185">Reference proteome</keyword>
<sequence length="89" mass="10052">MKFNMIFTEVSRFKSYTEVTSLLGAKMSFIHTLIVNDRGCTINHEVVCTGFLSSFYGLLLRKEYKTKFPIALKNLARLASNGLPISLKS</sequence>
<name>A0A2K8YT27_9BACT</name>
<gene>
    <name evidence="1" type="ORF">CWM47_02500</name>
</gene>
<proteinExistence type="predicted"/>
<evidence type="ECO:0000313" key="1">
    <source>
        <dbReference type="EMBL" id="AUD00783.1"/>
    </source>
</evidence>
<evidence type="ECO:0000313" key="2">
    <source>
        <dbReference type="Proteomes" id="UP000232883"/>
    </source>
</evidence>
<dbReference type="Gene3D" id="3.30.530.20">
    <property type="match status" value="1"/>
</dbReference>